<dbReference type="STRING" id="1035195.HMPREF9997_02165"/>
<evidence type="ECO:0000313" key="3">
    <source>
        <dbReference type="Proteomes" id="UP000010445"/>
    </source>
</evidence>
<dbReference type="HOGENOM" id="CLU_020336_50_1_11"/>
<dbReference type="PANTHER" id="PTHR43194:SF2">
    <property type="entry name" value="PEROXISOMAL MEMBRANE PROTEIN LPX1"/>
    <property type="match status" value="1"/>
</dbReference>
<evidence type="ECO:0000313" key="2">
    <source>
        <dbReference type="EMBL" id="EKX88494.1"/>
    </source>
</evidence>
<dbReference type="PANTHER" id="PTHR43194">
    <property type="entry name" value="HYDROLASE ALPHA/BETA FOLD FAMILY"/>
    <property type="match status" value="1"/>
</dbReference>
<dbReference type="Gene3D" id="3.40.50.1820">
    <property type="entry name" value="alpha/beta hydrolase"/>
    <property type="match status" value="1"/>
</dbReference>
<dbReference type="eggNOG" id="COG2021">
    <property type="taxonomic scope" value="Bacteria"/>
</dbReference>
<sequence>MAADLGLNITGEGTPIVMVMGRNASGRVWDAHQVPGLVARGWRVATFDNRGSGGNIDPNQQFHFNDLVQDVLTIIDQHLGEPAFLVGTSLGSRIVLEAARQRPDLVRGVVAAAAHARLTPLQIAQSKELAAVTDTLSTVAPDYLAATTATLNLSPSTLLDDAASADWLALLTFAGQGSTVGLAQQIAADCGSDQSQHYPQIAVPVLTLAYADDRVIFPEQVRGVAQLIPRAEYVELPRAGHFGYLERPNEFNELVHEFFTRMSTA</sequence>
<dbReference type="SUPFAM" id="SSF53474">
    <property type="entry name" value="alpha/beta-Hydrolases"/>
    <property type="match status" value="1"/>
</dbReference>
<dbReference type="AlphaFoldDB" id="L1MBX4"/>
<gene>
    <name evidence="2" type="ORF">HMPREF9997_02165</name>
</gene>
<protein>
    <submittedName>
        <fullName evidence="2">Hydrolase, alpha/beta domain protein</fullName>
    </submittedName>
</protein>
<dbReference type="InterPro" id="IPR050228">
    <property type="entry name" value="Carboxylesterase_BioH"/>
</dbReference>
<feature type="domain" description="AB hydrolase-1" evidence="1">
    <location>
        <begin position="15"/>
        <end position="248"/>
    </location>
</feature>
<comment type="caution">
    <text evidence="2">The sequence shown here is derived from an EMBL/GenBank/DDBJ whole genome shotgun (WGS) entry which is preliminary data.</text>
</comment>
<dbReference type="InterPro" id="IPR029058">
    <property type="entry name" value="AB_hydrolase_fold"/>
</dbReference>
<dbReference type="Proteomes" id="UP000010445">
    <property type="component" value="Unassembled WGS sequence"/>
</dbReference>
<dbReference type="OrthoDB" id="3210844at2"/>
<reference evidence="2 3" key="1">
    <citation type="submission" date="2012-05" db="EMBL/GenBank/DDBJ databases">
        <authorList>
            <person name="Weinstock G."/>
            <person name="Sodergren E."/>
            <person name="Lobos E.A."/>
            <person name="Fulton L."/>
            <person name="Fulton R."/>
            <person name="Courtney L."/>
            <person name="Fronick C."/>
            <person name="O'Laughlin M."/>
            <person name="Godfrey J."/>
            <person name="Wilson R.M."/>
            <person name="Miner T."/>
            <person name="Farmer C."/>
            <person name="Delehaunty K."/>
            <person name="Cordes M."/>
            <person name="Minx P."/>
            <person name="Tomlinson C."/>
            <person name="Chen J."/>
            <person name="Wollam A."/>
            <person name="Pepin K.H."/>
            <person name="Bhonagiri V."/>
            <person name="Zhang X."/>
            <person name="Suruliraj S."/>
            <person name="Warren W."/>
            <person name="Mitreva M."/>
            <person name="Mardis E.R."/>
            <person name="Wilson R.K."/>
        </authorList>
    </citation>
    <scope>NUCLEOTIDE SEQUENCE [LARGE SCALE GENOMIC DNA]</scope>
    <source>
        <strain evidence="2 3">F0235</strain>
    </source>
</reference>
<dbReference type="InterPro" id="IPR000639">
    <property type="entry name" value="Epox_hydrolase-like"/>
</dbReference>
<dbReference type="PATRIC" id="fig|1035195.3.peg.1941"/>
<evidence type="ECO:0000259" key="1">
    <source>
        <dbReference type="Pfam" id="PF00561"/>
    </source>
</evidence>
<organism evidence="2 3">
    <name type="scientific">Corynebacterium durum F0235</name>
    <dbReference type="NCBI Taxonomy" id="1035195"/>
    <lineage>
        <taxon>Bacteria</taxon>
        <taxon>Bacillati</taxon>
        <taxon>Actinomycetota</taxon>
        <taxon>Actinomycetes</taxon>
        <taxon>Mycobacteriales</taxon>
        <taxon>Corynebacteriaceae</taxon>
        <taxon>Corynebacterium</taxon>
    </lineage>
</organism>
<dbReference type="Pfam" id="PF00561">
    <property type="entry name" value="Abhydrolase_1"/>
    <property type="match status" value="1"/>
</dbReference>
<dbReference type="EMBL" id="AMEM01000037">
    <property type="protein sequence ID" value="EKX88494.1"/>
    <property type="molecule type" value="Genomic_DNA"/>
</dbReference>
<name>L1MBX4_9CORY</name>
<dbReference type="PRINTS" id="PR00412">
    <property type="entry name" value="EPOXHYDRLASE"/>
</dbReference>
<keyword evidence="3" id="KW-1185">Reference proteome</keyword>
<accession>L1MBX4</accession>
<keyword evidence="2" id="KW-0378">Hydrolase</keyword>
<proteinExistence type="predicted"/>
<dbReference type="GO" id="GO:0016787">
    <property type="term" value="F:hydrolase activity"/>
    <property type="evidence" value="ECO:0007669"/>
    <property type="project" value="UniProtKB-KW"/>
</dbReference>
<dbReference type="RefSeq" id="WP_006061589.1">
    <property type="nucleotide sequence ID" value="NZ_KB290820.1"/>
</dbReference>
<dbReference type="InterPro" id="IPR000073">
    <property type="entry name" value="AB_hydrolase_1"/>
</dbReference>